<gene>
    <name evidence="4" type="ORF">AB675_1609</name>
</gene>
<dbReference type="RefSeq" id="XP_017996066.1">
    <property type="nucleotide sequence ID" value="XM_018141511.1"/>
</dbReference>
<accession>A0A0N1HMQ3</accession>
<evidence type="ECO:0000313" key="4">
    <source>
        <dbReference type="EMBL" id="KPI36103.1"/>
    </source>
</evidence>
<dbReference type="GO" id="GO:0016491">
    <property type="term" value="F:oxidoreductase activity"/>
    <property type="evidence" value="ECO:0007669"/>
    <property type="project" value="UniProtKB-KW"/>
</dbReference>
<keyword evidence="5" id="KW-1185">Reference proteome</keyword>
<dbReference type="InterPro" id="IPR002347">
    <property type="entry name" value="SDR_fam"/>
</dbReference>
<keyword evidence="3" id="KW-0560">Oxidoreductase</keyword>
<dbReference type="PANTHER" id="PTHR24320">
    <property type="entry name" value="RETINOL DEHYDROGENASE"/>
    <property type="match status" value="1"/>
</dbReference>
<dbReference type="OrthoDB" id="191139at2759"/>
<evidence type="ECO:0000256" key="1">
    <source>
        <dbReference type="ARBA" id="ARBA00006484"/>
    </source>
</evidence>
<keyword evidence="2" id="KW-0521">NADP</keyword>
<evidence type="ECO:0000256" key="2">
    <source>
        <dbReference type="ARBA" id="ARBA00022857"/>
    </source>
</evidence>
<dbReference type="EMBL" id="LFJN01000034">
    <property type="protein sequence ID" value="KPI36103.1"/>
    <property type="molecule type" value="Genomic_DNA"/>
</dbReference>
<sequence length="338" mass="36891">MGKAWSAKDVPDLIGKVVVVTGASSAIGLHTAKHLARKGAKVYITARSSSTGSKARQEILKSSPQIKEENLVFLALDLGSVQSISNFVDEIKAREQKLDILVNNAGLATKDLEKNDAGWELCMAVCYVGHFILTNSLLPLLKTAAGAPGADVRVVTVSSGAHSVFLPPDYAIDFHKPDFLQGKLPYEPLKYRLTMKNMLKIDGLRYAMAKLACAVFAQELQRHFDQQSLPIISMSLDPGNVKSDNAVGIWSGLVQPLMRLTMLDQDTGSLTSVFAAVAPEVRSQPQKYKGKYIAPIGVVTPAHPIVKDPKQCSAFWDTTTREVNRYLTEHGHKALIPW</sequence>
<evidence type="ECO:0000256" key="3">
    <source>
        <dbReference type="ARBA" id="ARBA00023002"/>
    </source>
</evidence>
<dbReference type="AlphaFoldDB" id="A0A0N1HMQ3"/>
<dbReference type="InterPro" id="IPR036291">
    <property type="entry name" value="NAD(P)-bd_dom_sf"/>
</dbReference>
<comment type="similarity">
    <text evidence="1">Belongs to the short-chain dehydrogenases/reductases (SDR) family.</text>
</comment>
<protein>
    <submittedName>
        <fullName evidence="4">Putative oxido</fullName>
    </submittedName>
</protein>
<reference evidence="4 5" key="1">
    <citation type="submission" date="2015-06" db="EMBL/GenBank/DDBJ databases">
        <title>Draft genome of the ant-associated black yeast Phialophora attae CBS 131958.</title>
        <authorList>
            <person name="Moreno L.F."/>
            <person name="Stielow B.J."/>
            <person name="de Hoog S."/>
            <person name="Vicente V.A."/>
            <person name="Weiss V.A."/>
            <person name="de Vries M."/>
            <person name="Cruz L.M."/>
            <person name="Souza E.M."/>
        </authorList>
    </citation>
    <scope>NUCLEOTIDE SEQUENCE [LARGE SCALE GENOMIC DNA]</scope>
    <source>
        <strain evidence="4 5">CBS 131958</strain>
    </source>
</reference>
<name>A0A0N1HMQ3_9EURO</name>
<dbReference type="Proteomes" id="UP000038010">
    <property type="component" value="Unassembled WGS sequence"/>
</dbReference>
<dbReference type="SUPFAM" id="SSF51735">
    <property type="entry name" value="NAD(P)-binding Rossmann-fold domains"/>
    <property type="match status" value="1"/>
</dbReference>
<dbReference type="STRING" id="1664694.A0A0N1HMQ3"/>
<dbReference type="GeneID" id="28733391"/>
<dbReference type="VEuPathDB" id="FungiDB:AB675_1609"/>
<comment type="caution">
    <text evidence="4">The sequence shown here is derived from an EMBL/GenBank/DDBJ whole genome shotgun (WGS) entry which is preliminary data.</text>
</comment>
<dbReference type="Pfam" id="PF00106">
    <property type="entry name" value="adh_short"/>
    <property type="match status" value="1"/>
</dbReference>
<evidence type="ECO:0000313" key="5">
    <source>
        <dbReference type="Proteomes" id="UP000038010"/>
    </source>
</evidence>
<dbReference type="Gene3D" id="3.40.50.720">
    <property type="entry name" value="NAD(P)-binding Rossmann-like Domain"/>
    <property type="match status" value="1"/>
</dbReference>
<proteinExistence type="inferred from homology"/>
<dbReference type="PRINTS" id="PR00081">
    <property type="entry name" value="GDHRDH"/>
</dbReference>
<dbReference type="PANTHER" id="PTHR24320:SF148">
    <property type="entry name" value="NAD(P)-BINDING ROSSMANN-FOLD SUPERFAMILY PROTEIN"/>
    <property type="match status" value="1"/>
</dbReference>
<organism evidence="4 5">
    <name type="scientific">Cyphellophora attinorum</name>
    <dbReference type="NCBI Taxonomy" id="1664694"/>
    <lineage>
        <taxon>Eukaryota</taxon>
        <taxon>Fungi</taxon>
        <taxon>Dikarya</taxon>
        <taxon>Ascomycota</taxon>
        <taxon>Pezizomycotina</taxon>
        <taxon>Eurotiomycetes</taxon>
        <taxon>Chaetothyriomycetidae</taxon>
        <taxon>Chaetothyriales</taxon>
        <taxon>Cyphellophoraceae</taxon>
        <taxon>Cyphellophora</taxon>
    </lineage>
</organism>